<dbReference type="Proteomes" id="UP000634011">
    <property type="component" value="Unassembled WGS sequence"/>
</dbReference>
<keyword evidence="1" id="KW-0472">Membrane</keyword>
<dbReference type="AlphaFoldDB" id="A0A923HHT3"/>
<dbReference type="RefSeq" id="WP_186913201.1">
    <property type="nucleotide sequence ID" value="NZ_JACOFV010000013.1"/>
</dbReference>
<feature type="transmembrane region" description="Helical" evidence="1">
    <location>
        <begin position="42"/>
        <end position="60"/>
    </location>
</feature>
<keyword evidence="1" id="KW-1133">Transmembrane helix</keyword>
<comment type="caution">
    <text evidence="2">The sequence shown here is derived from an EMBL/GenBank/DDBJ whole genome shotgun (WGS) entry which is preliminary data.</text>
</comment>
<accession>A0A923HHT3</accession>
<evidence type="ECO:0000256" key="1">
    <source>
        <dbReference type="SAM" id="Phobius"/>
    </source>
</evidence>
<name>A0A923HHT3_9BURK</name>
<keyword evidence="1" id="KW-0812">Transmembrane</keyword>
<organism evidence="2 3">
    <name type="scientific">Undibacterium jejuense</name>
    <dbReference type="NCBI Taxonomy" id="1344949"/>
    <lineage>
        <taxon>Bacteria</taxon>
        <taxon>Pseudomonadati</taxon>
        <taxon>Pseudomonadota</taxon>
        <taxon>Betaproteobacteria</taxon>
        <taxon>Burkholderiales</taxon>
        <taxon>Oxalobacteraceae</taxon>
        <taxon>Undibacterium</taxon>
    </lineage>
</organism>
<keyword evidence="3" id="KW-1185">Reference proteome</keyword>
<reference evidence="2" key="1">
    <citation type="submission" date="2020-08" db="EMBL/GenBank/DDBJ databases">
        <title>Novel species isolated from subtropical streams in China.</title>
        <authorList>
            <person name="Lu H."/>
        </authorList>
    </citation>
    <scope>NUCLEOTIDE SEQUENCE</scope>
    <source>
        <strain evidence="2">KACC 12607</strain>
    </source>
</reference>
<proteinExistence type="predicted"/>
<dbReference type="EMBL" id="JACOFV010000013">
    <property type="protein sequence ID" value="MBC3863260.1"/>
    <property type="molecule type" value="Genomic_DNA"/>
</dbReference>
<sequence length="69" mass="7411">MQVISTTSELKQINGAANGFNRFNNALSAGLDAAQGAATHPFTYAALGFVAFAGYVYGRYTYTPSSRRR</sequence>
<evidence type="ECO:0000313" key="3">
    <source>
        <dbReference type="Proteomes" id="UP000634011"/>
    </source>
</evidence>
<gene>
    <name evidence="2" type="ORF">H8K32_14225</name>
</gene>
<protein>
    <submittedName>
        <fullName evidence="2">Uncharacterized protein</fullName>
    </submittedName>
</protein>
<evidence type="ECO:0000313" key="2">
    <source>
        <dbReference type="EMBL" id="MBC3863260.1"/>
    </source>
</evidence>